<keyword evidence="2" id="KW-1185">Reference proteome</keyword>
<dbReference type="RefSeq" id="WP_278321715.1">
    <property type="nucleotide sequence ID" value="NZ_LHUR01000004.1"/>
</dbReference>
<dbReference type="Proteomes" id="UP000037043">
    <property type="component" value="Unassembled WGS sequence"/>
</dbReference>
<organism evidence="1 2">
    <name type="scientific">Clostridium homopropionicum DSM 5847</name>
    <dbReference type="NCBI Taxonomy" id="1121318"/>
    <lineage>
        <taxon>Bacteria</taxon>
        <taxon>Bacillati</taxon>
        <taxon>Bacillota</taxon>
        <taxon>Clostridia</taxon>
        <taxon>Eubacteriales</taxon>
        <taxon>Clostridiaceae</taxon>
        <taxon>Clostridium</taxon>
    </lineage>
</organism>
<evidence type="ECO:0000313" key="1">
    <source>
        <dbReference type="EMBL" id="KOA21549.1"/>
    </source>
</evidence>
<name>A0A0L6ZEY3_9CLOT</name>
<gene>
    <name evidence="1" type="ORF">CLHOM_00080</name>
</gene>
<dbReference type="AlphaFoldDB" id="A0A0L6ZEY3"/>
<proteinExistence type="predicted"/>
<dbReference type="EMBL" id="LHUR01000004">
    <property type="protein sequence ID" value="KOA21549.1"/>
    <property type="molecule type" value="Genomic_DNA"/>
</dbReference>
<accession>A0A0L6ZEY3</accession>
<protein>
    <submittedName>
        <fullName evidence="1">Uncharacterized protein</fullName>
    </submittedName>
</protein>
<reference evidence="2" key="1">
    <citation type="submission" date="2015-08" db="EMBL/GenBank/DDBJ databases">
        <title>Genome sequence of the strict anaerobe Clostridium homopropionicum LuHBu1 (DSM 5847T).</title>
        <authorList>
            <person name="Poehlein A."/>
            <person name="Beck M."/>
            <person name="Schiel-Bengelsdorf B."/>
            <person name="Bengelsdorf F.R."/>
            <person name="Daniel R."/>
            <person name="Duerre P."/>
        </authorList>
    </citation>
    <scope>NUCLEOTIDE SEQUENCE [LARGE SCALE GENOMIC DNA]</scope>
    <source>
        <strain evidence="2">DSM 5847</strain>
    </source>
</reference>
<comment type="caution">
    <text evidence="1">The sequence shown here is derived from an EMBL/GenBank/DDBJ whole genome shotgun (WGS) entry which is preliminary data.</text>
</comment>
<evidence type="ECO:0000313" key="2">
    <source>
        <dbReference type="Proteomes" id="UP000037043"/>
    </source>
</evidence>
<dbReference type="PATRIC" id="fig|1121318.3.peg.8"/>
<sequence>MELSVKSASKDVKEIKESIEVLKDMTGRHEVDINILKRRPV</sequence>
<dbReference type="STRING" id="36844.SAMN04488501_13315"/>